<evidence type="ECO:0000256" key="5">
    <source>
        <dbReference type="ARBA" id="ARBA00022989"/>
    </source>
</evidence>
<dbReference type="Proteomes" id="UP001595990">
    <property type="component" value="Unassembled WGS sequence"/>
</dbReference>
<sequence length="422" mass="43815">MAIASIGRAARQSVSGLPRAFWWLWTSTLINRMGAFVATFLALYLTVDRGYSASYAGLVAALHGLGQVVSSLGAGVMTDRLGRRPTLLIAQVSTAATVALLGFVQQPAAIAAVAFLVGVASNASRPAVQAMMADIVAPEDRVRAFALNYWAINLGFAFSSLAAGAIAQYSYLIGFLGEAVLTLACAVLVFLKLPETRPEPVAGGDGASAEPPVGLGTVLRDRRFMGVVGLSFLMALIFMQHSVALPVAMGEAGFSSADYGMVIAVNGVLIVALQIPVTRFIEHRDPQRLLVISALLAGYGFGLTAFAGSLGVYALTICVWTLAEIVNSPTQMGLVVRLSPVQGRGRYQGVYTLSWSLAALIAPLAGGYVIDEFGAAVLWAGCAVVGTVAAAGYWLLMRGLPTESAVGAAKPAAKVETEAASA</sequence>
<feature type="domain" description="Major facilitator superfamily (MFS) profile" evidence="8">
    <location>
        <begin position="20"/>
        <end position="398"/>
    </location>
</feature>
<dbReference type="RefSeq" id="WP_358239912.1">
    <property type="nucleotide sequence ID" value="NZ_JBHSFS010000005.1"/>
</dbReference>
<reference evidence="10" key="1">
    <citation type="journal article" date="2019" name="Int. J. Syst. Evol. Microbiol.">
        <title>The Global Catalogue of Microorganisms (GCM) 10K type strain sequencing project: providing services to taxonomists for standard genome sequencing and annotation.</title>
        <authorList>
            <consortium name="The Broad Institute Genomics Platform"/>
            <consortium name="The Broad Institute Genome Sequencing Center for Infectious Disease"/>
            <person name="Wu L."/>
            <person name="Ma J."/>
        </authorList>
    </citation>
    <scope>NUCLEOTIDE SEQUENCE [LARGE SCALE GENOMIC DNA]</scope>
    <source>
        <strain evidence="10">CECT 8064</strain>
    </source>
</reference>
<dbReference type="InterPro" id="IPR011701">
    <property type="entry name" value="MFS"/>
</dbReference>
<gene>
    <name evidence="9" type="ORF">ACFPEN_12450</name>
</gene>
<feature type="transmembrane region" description="Helical" evidence="7">
    <location>
        <begin position="350"/>
        <end position="370"/>
    </location>
</feature>
<dbReference type="CDD" id="cd17329">
    <property type="entry name" value="MFS_MdtH_MDR_like"/>
    <property type="match status" value="1"/>
</dbReference>
<evidence type="ECO:0000256" key="6">
    <source>
        <dbReference type="ARBA" id="ARBA00023136"/>
    </source>
</evidence>
<evidence type="ECO:0000313" key="9">
    <source>
        <dbReference type="EMBL" id="MFC4513748.1"/>
    </source>
</evidence>
<dbReference type="SUPFAM" id="SSF103473">
    <property type="entry name" value="MFS general substrate transporter"/>
    <property type="match status" value="1"/>
</dbReference>
<feature type="transmembrane region" description="Helical" evidence="7">
    <location>
        <begin position="224"/>
        <end position="247"/>
    </location>
</feature>
<proteinExistence type="predicted"/>
<keyword evidence="2" id="KW-0813">Transport</keyword>
<keyword evidence="5 7" id="KW-1133">Transmembrane helix</keyword>
<comment type="caution">
    <text evidence="9">The sequence shown here is derived from an EMBL/GenBank/DDBJ whole genome shotgun (WGS) entry which is preliminary data.</text>
</comment>
<evidence type="ECO:0000259" key="8">
    <source>
        <dbReference type="PROSITE" id="PS50850"/>
    </source>
</evidence>
<feature type="transmembrane region" description="Helical" evidence="7">
    <location>
        <begin position="173"/>
        <end position="191"/>
    </location>
</feature>
<dbReference type="Gene3D" id="1.20.1250.20">
    <property type="entry name" value="MFS general substrate transporter like domains"/>
    <property type="match status" value="1"/>
</dbReference>
<accession>A0ABV9BIG1</accession>
<feature type="transmembrane region" description="Helical" evidence="7">
    <location>
        <begin position="376"/>
        <end position="396"/>
    </location>
</feature>
<dbReference type="PROSITE" id="PS50850">
    <property type="entry name" value="MFS"/>
    <property type="match status" value="1"/>
</dbReference>
<dbReference type="EMBL" id="JBHSFS010000005">
    <property type="protein sequence ID" value="MFC4513748.1"/>
    <property type="molecule type" value="Genomic_DNA"/>
</dbReference>
<dbReference type="Pfam" id="PF07690">
    <property type="entry name" value="MFS_1"/>
    <property type="match status" value="1"/>
</dbReference>
<organism evidence="9 10">
    <name type="scientific">Streptomyces ehimensis</name>
    <dbReference type="NCBI Taxonomy" id="68195"/>
    <lineage>
        <taxon>Bacteria</taxon>
        <taxon>Bacillati</taxon>
        <taxon>Actinomycetota</taxon>
        <taxon>Actinomycetes</taxon>
        <taxon>Kitasatosporales</taxon>
        <taxon>Streptomycetaceae</taxon>
        <taxon>Streptomyces</taxon>
    </lineage>
</organism>
<keyword evidence="4 7" id="KW-0812">Transmembrane</keyword>
<dbReference type="InterPro" id="IPR050171">
    <property type="entry name" value="MFS_Transporters"/>
</dbReference>
<protein>
    <submittedName>
        <fullName evidence="9">MDR family MFS transporter</fullName>
    </submittedName>
</protein>
<dbReference type="PANTHER" id="PTHR23517:SF2">
    <property type="entry name" value="MULTIDRUG RESISTANCE PROTEIN MDTH"/>
    <property type="match status" value="1"/>
</dbReference>
<name>A0ABV9BIG1_9ACTN</name>
<evidence type="ECO:0000313" key="10">
    <source>
        <dbReference type="Proteomes" id="UP001595990"/>
    </source>
</evidence>
<keyword evidence="10" id="KW-1185">Reference proteome</keyword>
<dbReference type="InterPro" id="IPR020846">
    <property type="entry name" value="MFS_dom"/>
</dbReference>
<comment type="subcellular location">
    <subcellularLocation>
        <location evidence="1">Cell membrane</location>
        <topology evidence="1">Multi-pass membrane protein</topology>
    </subcellularLocation>
</comment>
<keyword evidence="6 7" id="KW-0472">Membrane</keyword>
<dbReference type="InterPro" id="IPR036259">
    <property type="entry name" value="MFS_trans_sf"/>
</dbReference>
<feature type="transmembrane region" description="Helical" evidence="7">
    <location>
        <begin position="86"/>
        <end position="104"/>
    </location>
</feature>
<evidence type="ECO:0000256" key="1">
    <source>
        <dbReference type="ARBA" id="ARBA00004651"/>
    </source>
</evidence>
<feature type="transmembrane region" description="Helical" evidence="7">
    <location>
        <begin position="259"/>
        <end position="277"/>
    </location>
</feature>
<feature type="transmembrane region" description="Helical" evidence="7">
    <location>
        <begin position="53"/>
        <end position="74"/>
    </location>
</feature>
<feature type="transmembrane region" description="Helical" evidence="7">
    <location>
        <begin position="110"/>
        <end position="128"/>
    </location>
</feature>
<dbReference type="PANTHER" id="PTHR23517">
    <property type="entry name" value="RESISTANCE PROTEIN MDTM, PUTATIVE-RELATED-RELATED"/>
    <property type="match status" value="1"/>
</dbReference>
<keyword evidence="3" id="KW-1003">Cell membrane</keyword>
<evidence type="ECO:0000256" key="2">
    <source>
        <dbReference type="ARBA" id="ARBA00022448"/>
    </source>
</evidence>
<evidence type="ECO:0000256" key="3">
    <source>
        <dbReference type="ARBA" id="ARBA00022475"/>
    </source>
</evidence>
<feature type="transmembrane region" description="Helical" evidence="7">
    <location>
        <begin position="149"/>
        <end position="167"/>
    </location>
</feature>
<evidence type="ECO:0000256" key="7">
    <source>
        <dbReference type="SAM" id="Phobius"/>
    </source>
</evidence>
<feature type="transmembrane region" description="Helical" evidence="7">
    <location>
        <begin position="21"/>
        <end position="47"/>
    </location>
</feature>
<evidence type="ECO:0000256" key="4">
    <source>
        <dbReference type="ARBA" id="ARBA00022692"/>
    </source>
</evidence>